<dbReference type="EMBL" id="PPEI02000001">
    <property type="protein sequence ID" value="PWN67679.1"/>
    <property type="molecule type" value="Genomic_DNA"/>
</dbReference>
<reference evidence="2" key="1">
    <citation type="submission" date="2018-04" db="EMBL/GenBank/DDBJ databases">
        <title>Draft Genome Sequences of Chryseobacterium lactis NCTC11390T isolated from milk, Chryseobacterium oncorhynchi 701B-08T from rainbow trout, and Chryseobacterium viscerum 687B-08T from diseased fish.</title>
        <authorList>
            <person name="Jeong J.-J."/>
            <person name="Lee Y.J."/>
            <person name="Pathiraja D."/>
            <person name="Park B."/>
            <person name="Choi I.-G."/>
            <person name="Kim K.D."/>
        </authorList>
    </citation>
    <scope>NUCLEOTIDE SEQUENCE [LARGE SCALE GENOMIC DNA]</scope>
    <source>
        <strain evidence="2">701B-08</strain>
    </source>
</reference>
<dbReference type="AlphaFoldDB" id="A0A316X2Z9"/>
<organism evidence="2 3">
    <name type="scientific">Chryseobacterium oncorhynchi</name>
    <dbReference type="NCBI Taxonomy" id="741074"/>
    <lineage>
        <taxon>Bacteria</taxon>
        <taxon>Pseudomonadati</taxon>
        <taxon>Bacteroidota</taxon>
        <taxon>Flavobacteriia</taxon>
        <taxon>Flavobacteriales</taxon>
        <taxon>Weeksellaceae</taxon>
        <taxon>Chryseobacterium group</taxon>
        <taxon>Chryseobacterium</taxon>
    </lineage>
</organism>
<proteinExistence type="predicted"/>
<evidence type="ECO:0000313" key="3">
    <source>
        <dbReference type="Proteomes" id="UP000236182"/>
    </source>
</evidence>
<dbReference type="Pfam" id="PF20448">
    <property type="entry name" value="DUF6705"/>
    <property type="match status" value="1"/>
</dbReference>
<evidence type="ECO:0000313" key="2">
    <source>
        <dbReference type="EMBL" id="PWN67679.1"/>
    </source>
</evidence>
<comment type="caution">
    <text evidence="2">The sequence shown here is derived from an EMBL/GenBank/DDBJ whole genome shotgun (WGS) entry which is preliminary data.</text>
</comment>
<evidence type="ECO:0000259" key="1">
    <source>
        <dbReference type="Pfam" id="PF20448"/>
    </source>
</evidence>
<feature type="domain" description="DUF6705" evidence="1">
    <location>
        <begin position="15"/>
        <end position="201"/>
    </location>
</feature>
<sequence>MSLKIKIMKKVYFKTVIILGLVVNIISCKAQQLPLNTLMENIPQNAYVKDLSNELASYIGTYKTEYQGNEITLFITKEENKPTKRMNKNFYRDALVIKYIIKNSTGTILQNTQDMNFTSDQKFHTIYSTRTRPTLNTVIFNYRGTNCGIGWGDIFLKKISDTQISWEYRPDDMVFLKGDCPQGIDRTIYLPETKDLIFTKQ</sequence>
<protein>
    <recommendedName>
        <fullName evidence="1">DUF6705 domain-containing protein</fullName>
    </recommendedName>
</protein>
<keyword evidence="3" id="KW-1185">Reference proteome</keyword>
<name>A0A316X2Z9_9FLAO</name>
<dbReference type="InterPro" id="IPR046551">
    <property type="entry name" value="DUF6705"/>
</dbReference>
<accession>A0A316X2Z9</accession>
<dbReference type="Proteomes" id="UP000236182">
    <property type="component" value="Unassembled WGS sequence"/>
</dbReference>
<gene>
    <name evidence="2" type="ORF">C1638_003550</name>
</gene>